<organism evidence="7 8">
    <name type="scientific">Cecembia calidifontis</name>
    <dbReference type="NCBI Taxonomy" id="1187080"/>
    <lineage>
        <taxon>Bacteria</taxon>
        <taxon>Pseudomonadati</taxon>
        <taxon>Bacteroidota</taxon>
        <taxon>Cytophagia</taxon>
        <taxon>Cytophagales</taxon>
        <taxon>Cyclobacteriaceae</taxon>
        <taxon>Cecembia</taxon>
    </lineage>
</organism>
<dbReference type="EMBL" id="SGXG01000001">
    <property type="protein sequence ID" value="RZS96696.1"/>
    <property type="molecule type" value="Genomic_DNA"/>
</dbReference>
<dbReference type="Proteomes" id="UP000292209">
    <property type="component" value="Unassembled WGS sequence"/>
</dbReference>
<feature type="transmembrane region" description="Helical" evidence="6">
    <location>
        <begin position="12"/>
        <end position="31"/>
    </location>
</feature>
<keyword evidence="8" id="KW-1185">Reference proteome</keyword>
<evidence type="ECO:0000313" key="7">
    <source>
        <dbReference type="EMBL" id="RZS96696.1"/>
    </source>
</evidence>
<dbReference type="Pfam" id="PF13440">
    <property type="entry name" value="Polysacc_synt_3"/>
    <property type="match status" value="1"/>
</dbReference>
<name>A0A4Q7P924_9BACT</name>
<evidence type="ECO:0000256" key="5">
    <source>
        <dbReference type="ARBA" id="ARBA00023136"/>
    </source>
</evidence>
<keyword evidence="4 6" id="KW-1133">Transmembrane helix</keyword>
<dbReference type="PANTHER" id="PTHR30250">
    <property type="entry name" value="PST FAMILY PREDICTED COLANIC ACID TRANSPORTER"/>
    <property type="match status" value="1"/>
</dbReference>
<proteinExistence type="predicted"/>
<evidence type="ECO:0000256" key="1">
    <source>
        <dbReference type="ARBA" id="ARBA00004651"/>
    </source>
</evidence>
<protein>
    <submittedName>
        <fullName evidence="7">O-antigen/teichoic acid export membrane protein</fullName>
    </submittedName>
</protein>
<evidence type="ECO:0000256" key="6">
    <source>
        <dbReference type="SAM" id="Phobius"/>
    </source>
</evidence>
<reference evidence="7 8" key="1">
    <citation type="submission" date="2019-02" db="EMBL/GenBank/DDBJ databases">
        <title>Genomic Encyclopedia of Archaeal and Bacterial Type Strains, Phase II (KMG-II): from individual species to whole genera.</title>
        <authorList>
            <person name="Goeker M."/>
        </authorList>
    </citation>
    <scope>NUCLEOTIDE SEQUENCE [LARGE SCALE GENOMIC DNA]</scope>
    <source>
        <strain evidence="7 8">DSM 21411</strain>
    </source>
</reference>
<feature type="transmembrane region" description="Helical" evidence="6">
    <location>
        <begin position="301"/>
        <end position="326"/>
    </location>
</feature>
<keyword evidence="3 6" id="KW-0812">Transmembrane</keyword>
<keyword evidence="2" id="KW-1003">Cell membrane</keyword>
<dbReference type="GO" id="GO:0005886">
    <property type="term" value="C:plasma membrane"/>
    <property type="evidence" value="ECO:0007669"/>
    <property type="project" value="UniProtKB-SubCell"/>
</dbReference>
<evidence type="ECO:0000256" key="3">
    <source>
        <dbReference type="ARBA" id="ARBA00022692"/>
    </source>
</evidence>
<feature type="transmembrane region" description="Helical" evidence="6">
    <location>
        <begin position="83"/>
        <end position="103"/>
    </location>
</feature>
<dbReference type="InterPro" id="IPR050833">
    <property type="entry name" value="Poly_Biosynth_Transport"/>
</dbReference>
<feature type="transmembrane region" description="Helical" evidence="6">
    <location>
        <begin position="115"/>
        <end position="139"/>
    </location>
</feature>
<feature type="transmembrane region" description="Helical" evidence="6">
    <location>
        <begin position="338"/>
        <end position="358"/>
    </location>
</feature>
<evidence type="ECO:0000256" key="4">
    <source>
        <dbReference type="ARBA" id="ARBA00022989"/>
    </source>
</evidence>
<feature type="transmembrane region" description="Helical" evidence="6">
    <location>
        <begin position="394"/>
        <end position="415"/>
    </location>
</feature>
<feature type="transmembrane region" description="Helical" evidence="6">
    <location>
        <begin position="43"/>
        <end position="62"/>
    </location>
</feature>
<feature type="transmembrane region" description="Helical" evidence="6">
    <location>
        <begin position="363"/>
        <end position="382"/>
    </location>
</feature>
<sequence>MFSKSKNQFVKNVITLMTGTSIAQAIPIALSPILTRIYSPEDFGLFALYMGLASVLIVISTGRYELAIMLPEKESEAADIVKLSTLLAFIFSFITFVVIIFFGKEISILLGNEEIHFWLFLLPISLFVNGSYQSLNYWFNRKKDFKRLAKNRVMQSSITGFSQTSLGILQAGGFGLLFGTLLGQALTLGSLVKKILTFDFGYFQDFELVKIIGLAKRFINFPKFDVPTTLLNVGAMHAPNILFSSFFSGSYAGFYYLTQRVLQAPITLISTSVLDVFKEEASKTYRNSGQAKSIFLKTFKWLLIISIVPSIILFFTIQDLFSWIFGADWEIAGEYSKIMIPALSIRFIANPLSFMIYIAEKQIWNLVTMIGLALGVFVSFYFSDDHYQVISNISITYVCYYLTHLFLGALFAGVFRASKQ</sequence>
<gene>
    <name evidence="7" type="ORF">BC751_2278</name>
</gene>
<comment type="caution">
    <text evidence="7">The sequence shown here is derived from an EMBL/GenBank/DDBJ whole genome shotgun (WGS) entry which is preliminary data.</text>
</comment>
<evidence type="ECO:0000256" key="2">
    <source>
        <dbReference type="ARBA" id="ARBA00022475"/>
    </source>
</evidence>
<comment type="subcellular location">
    <subcellularLocation>
        <location evidence="1">Cell membrane</location>
        <topology evidence="1">Multi-pass membrane protein</topology>
    </subcellularLocation>
</comment>
<dbReference type="PANTHER" id="PTHR30250:SF28">
    <property type="entry name" value="POLYSACCHARIDE BIOSYNTHESIS PROTEIN"/>
    <property type="match status" value="1"/>
</dbReference>
<feature type="transmembrane region" description="Helical" evidence="6">
    <location>
        <begin position="160"/>
        <end position="182"/>
    </location>
</feature>
<dbReference type="AlphaFoldDB" id="A0A4Q7P924"/>
<feature type="transmembrane region" description="Helical" evidence="6">
    <location>
        <begin position="241"/>
        <end position="258"/>
    </location>
</feature>
<accession>A0A4Q7P924</accession>
<keyword evidence="5 6" id="KW-0472">Membrane</keyword>
<evidence type="ECO:0000313" key="8">
    <source>
        <dbReference type="Proteomes" id="UP000292209"/>
    </source>
</evidence>